<accession>A0A1Q3BLC7</accession>
<sequence>MDVEPDSSPTATGAVSGAEIPGNETGGLPPDGNNSGAPAGVAGLDGVLAEASGVDPMTGPAAIGLNVGARTGVVAGAETEGVGGEGDEAGGDPVGARLTGGEEIGDEIGGEVVEVGDNAGEISGAVDGVDAGGVVAGD</sequence>
<name>A0A1Q3BLC7_CEPFO</name>
<evidence type="ECO:0000313" key="2">
    <source>
        <dbReference type="EMBL" id="GAV68811.1"/>
    </source>
</evidence>
<dbReference type="InParanoid" id="A0A1Q3BLC7"/>
<organism evidence="2 3">
    <name type="scientific">Cephalotus follicularis</name>
    <name type="common">Albany pitcher plant</name>
    <dbReference type="NCBI Taxonomy" id="3775"/>
    <lineage>
        <taxon>Eukaryota</taxon>
        <taxon>Viridiplantae</taxon>
        <taxon>Streptophyta</taxon>
        <taxon>Embryophyta</taxon>
        <taxon>Tracheophyta</taxon>
        <taxon>Spermatophyta</taxon>
        <taxon>Magnoliopsida</taxon>
        <taxon>eudicotyledons</taxon>
        <taxon>Gunneridae</taxon>
        <taxon>Pentapetalae</taxon>
        <taxon>rosids</taxon>
        <taxon>fabids</taxon>
        <taxon>Oxalidales</taxon>
        <taxon>Cephalotaceae</taxon>
        <taxon>Cephalotus</taxon>
    </lineage>
</organism>
<dbReference type="Proteomes" id="UP000187406">
    <property type="component" value="Unassembled WGS sequence"/>
</dbReference>
<protein>
    <submittedName>
        <fullName evidence="2">Uncharacterized protein</fullName>
    </submittedName>
</protein>
<dbReference type="OrthoDB" id="1750977at2759"/>
<feature type="region of interest" description="Disordered" evidence="1">
    <location>
        <begin position="1"/>
        <end position="42"/>
    </location>
</feature>
<dbReference type="EMBL" id="BDDD01000665">
    <property type="protein sequence ID" value="GAV68811.1"/>
    <property type="molecule type" value="Genomic_DNA"/>
</dbReference>
<reference evidence="3" key="1">
    <citation type="submission" date="2016-04" db="EMBL/GenBank/DDBJ databases">
        <title>Cephalotus genome sequencing.</title>
        <authorList>
            <person name="Fukushima K."/>
            <person name="Hasebe M."/>
            <person name="Fang X."/>
        </authorList>
    </citation>
    <scope>NUCLEOTIDE SEQUENCE [LARGE SCALE GENOMIC DNA]</scope>
    <source>
        <strain evidence="3">cv. St1</strain>
    </source>
</reference>
<comment type="caution">
    <text evidence="2">The sequence shown here is derived from an EMBL/GenBank/DDBJ whole genome shotgun (WGS) entry which is preliminary data.</text>
</comment>
<gene>
    <name evidence="2" type="ORF">CFOL_v3_12314</name>
</gene>
<proteinExistence type="predicted"/>
<evidence type="ECO:0000256" key="1">
    <source>
        <dbReference type="SAM" id="MobiDB-lite"/>
    </source>
</evidence>
<dbReference type="AlphaFoldDB" id="A0A1Q3BLC7"/>
<keyword evidence="3" id="KW-1185">Reference proteome</keyword>
<evidence type="ECO:0000313" key="3">
    <source>
        <dbReference type="Proteomes" id="UP000187406"/>
    </source>
</evidence>